<dbReference type="Pfam" id="PF14534">
    <property type="entry name" value="DUF4440"/>
    <property type="match status" value="1"/>
</dbReference>
<accession>A0A8R1UCX1</accession>
<organism evidence="2 3">
    <name type="scientific">Pristionchus pacificus</name>
    <name type="common">Parasitic nematode worm</name>
    <dbReference type="NCBI Taxonomy" id="54126"/>
    <lineage>
        <taxon>Eukaryota</taxon>
        <taxon>Metazoa</taxon>
        <taxon>Ecdysozoa</taxon>
        <taxon>Nematoda</taxon>
        <taxon>Chromadorea</taxon>
        <taxon>Rhabditida</taxon>
        <taxon>Rhabditina</taxon>
        <taxon>Diplogasteromorpha</taxon>
        <taxon>Diplogasteroidea</taxon>
        <taxon>Neodiplogasteridae</taxon>
        <taxon>Pristionchus</taxon>
    </lineage>
</organism>
<feature type="domain" description="DUF4440" evidence="1">
    <location>
        <begin position="10"/>
        <end position="113"/>
    </location>
</feature>
<protein>
    <submittedName>
        <fullName evidence="2">DUF4440 domain-containing protein</fullName>
    </submittedName>
</protein>
<gene>
    <name evidence="2" type="primary">WBGene00106612</name>
</gene>
<reference evidence="2" key="2">
    <citation type="submission" date="2022-06" db="UniProtKB">
        <authorList>
            <consortium name="EnsemblMetazoa"/>
        </authorList>
    </citation>
    <scope>IDENTIFICATION</scope>
    <source>
        <strain evidence="2">PS312</strain>
    </source>
</reference>
<evidence type="ECO:0000313" key="3">
    <source>
        <dbReference type="Proteomes" id="UP000005239"/>
    </source>
</evidence>
<sequence length="120" mass="13339">MDAVAILAPILERFNKLFSDNNLDELITLYGPDAVMVTRGEGCAYGRDAIKAGLAEFTAKGKIDSKMVNREICGVGDHIILRAQFDATVISSGEHIKGKFEQIFRKEGEEWLIIFDEFQG</sequence>
<dbReference type="AlphaFoldDB" id="A0A8R1UCX1"/>
<name>A0A8R1UCX1_PRIPA</name>
<reference evidence="3" key="1">
    <citation type="journal article" date="2008" name="Nat. Genet.">
        <title>The Pristionchus pacificus genome provides a unique perspective on nematode lifestyle and parasitism.</title>
        <authorList>
            <person name="Dieterich C."/>
            <person name="Clifton S.W."/>
            <person name="Schuster L.N."/>
            <person name="Chinwalla A."/>
            <person name="Delehaunty K."/>
            <person name="Dinkelacker I."/>
            <person name="Fulton L."/>
            <person name="Fulton R."/>
            <person name="Godfrey J."/>
            <person name="Minx P."/>
            <person name="Mitreva M."/>
            <person name="Roeseler W."/>
            <person name="Tian H."/>
            <person name="Witte H."/>
            <person name="Yang S.P."/>
            <person name="Wilson R.K."/>
            <person name="Sommer R.J."/>
        </authorList>
    </citation>
    <scope>NUCLEOTIDE SEQUENCE [LARGE SCALE GENOMIC DNA]</scope>
    <source>
        <strain evidence="3">PS312</strain>
    </source>
</reference>
<dbReference type="InterPro" id="IPR027843">
    <property type="entry name" value="DUF4440"/>
</dbReference>
<dbReference type="PANTHER" id="PTHR31664">
    <property type="entry name" value="PROTEIN CBG16427"/>
    <property type="match status" value="1"/>
</dbReference>
<dbReference type="SUPFAM" id="SSF54427">
    <property type="entry name" value="NTF2-like"/>
    <property type="match status" value="1"/>
</dbReference>
<evidence type="ECO:0000313" key="2">
    <source>
        <dbReference type="EnsemblMetazoa" id="PPA17058.1"/>
    </source>
</evidence>
<dbReference type="Proteomes" id="UP000005239">
    <property type="component" value="Unassembled WGS sequence"/>
</dbReference>
<keyword evidence="3" id="KW-1185">Reference proteome</keyword>
<dbReference type="InterPro" id="IPR032710">
    <property type="entry name" value="NTF2-like_dom_sf"/>
</dbReference>
<proteinExistence type="predicted"/>
<evidence type="ECO:0000259" key="1">
    <source>
        <dbReference type="Pfam" id="PF14534"/>
    </source>
</evidence>
<dbReference type="PANTHER" id="PTHR31664:SF4">
    <property type="entry name" value="DUF4440 DOMAIN-CONTAINING PROTEIN"/>
    <property type="match status" value="1"/>
</dbReference>
<dbReference type="Gene3D" id="3.10.450.50">
    <property type="match status" value="1"/>
</dbReference>
<dbReference type="EnsemblMetazoa" id="PPA17058.1">
    <property type="protein sequence ID" value="PPA17058.1"/>
    <property type="gene ID" value="WBGene00106612"/>
</dbReference>